<feature type="transmembrane region" description="Helical" evidence="8">
    <location>
        <begin position="192"/>
        <end position="210"/>
    </location>
</feature>
<name>A0A1Y2K020_9PROT</name>
<dbReference type="RefSeq" id="WP_085442626.1">
    <property type="nucleotide sequence ID" value="NZ_LVJN01000020.1"/>
</dbReference>
<keyword evidence="3" id="KW-0813">Transport</keyword>
<keyword evidence="5 8" id="KW-0812">Transmembrane</keyword>
<evidence type="ECO:0000313" key="9">
    <source>
        <dbReference type="EMBL" id="OSM01383.1"/>
    </source>
</evidence>
<comment type="similarity">
    <text evidence="2 8">Belongs to the 4-toluene sulfonate uptake permease (TSUP) (TC 2.A.102) family.</text>
</comment>
<organism evidence="9 10">
    <name type="scientific">Magnetofaba australis IT-1</name>
    <dbReference type="NCBI Taxonomy" id="1434232"/>
    <lineage>
        <taxon>Bacteria</taxon>
        <taxon>Pseudomonadati</taxon>
        <taxon>Pseudomonadota</taxon>
        <taxon>Magnetococcia</taxon>
        <taxon>Magnetococcales</taxon>
        <taxon>Magnetococcaceae</taxon>
        <taxon>Magnetofaba</taxon>
    </lineage>
</organism>
<accession>A0A1Y2K020</accession>
<keyword evidence="4 8" id="KW-1003">Cell membrane</keyword>
<proteinExistence type="inferred from homology"/>
<evidence type="ECO:0000313" key="10">
    <source>
        <dbReference type="Proteomes" id="UP000194003"/>
    </source>
</evidence>
<feature type="transmembrane region" description="Helical" evidence="8">
    <location>
        <begin position="162"/>
        <end position="180"/>
    </location>
</feature>
<dbReference type="OrthoDB" id="5472127at2"/>
<keyword evidence="7 8" id="KW-0472">Membrane</keyword>
<dbReference type="PANTHER" id="PTHR30269:SF37">
    <property type="entry name" value="MEMBRANE TRANSPORTER PROTEIN"/>
    <property type="match status" value="1"/>
</dbReference>
<evidence type="ECO:0000256" key="2">
    <source>
        <dbReference type="ARBA" id="ARBA00009142"/>
    </source>
</evidence>
<dbReference type="Proteomes" id="UP000194003">
    <property type="component" value="Unassembled WGS sequence"/>
</dbReference>
<evidence type="ECO:0000256" key="6">
    <source>
        <dbReference type="ARBA" id="ARBA00022989"/>
    </source>
</evidence>
<dbReference type="EMBL" id="LVJN01000020">
    <property type="protein sequence ID" value="OSM01383.1"/>
    <property type="molecule type" value="Genomic_DNA"/>
</dbReference>
<dbReference type="GO" id="GO:0005886">
    <property type="term" value="C:plasma membrane"/>
    <property type="evidence" value="ECO:0007669"/>
    <property type="project" value="UniProtKB-SubCell"/>
</dbReference>
<comment type="subcellular location">
    <subcellularLocation>
        <location evidence="1 8">Cell membrane</location>
        <topology evidence="1 8">Multi-pass membrane protein</topology>
    </subcellularLocation>
</comment>
<comment type="caution">
    <text evidence="9">The sequence shown here is derived from an EMBL/GenBank/DDBJ whole genome shotgun (WGS) entry which is preliminary data.</text>
</comment>
<evidence type="ECO:0000256" key="7">
    <source>
        <dbReference type="ARBA" id="ARBA00023136"/>
    </source>
</evidence>
<evidence type="ECO:0000256" key="8">
    <source>
        <dbReference type="RuleBase" id="RU363041"/>
    </source>
</evidence>
<dbReference type="PANTHER" id="PTHR30269">
    <property type="entry name" value="TRANSMEMBRANE PROTEIN YFCA"/>
    <property type="match status" value="1"/>
</dbReference>
<feature type="transmembrane region" description="Helical" evidence="8">
    <location>
        <begin position="72"/>
        <end position="94"/>
    </location>
</feature>
<sequence length="240" mass="25330">MSFSLLQLAALWLAVATGGLVQGATGFGYALIAAPTLMLIAPHMVPGPVILAGLLLTLMMSLREWREVDLKLVGWIMLGTLPGLWLGAEVLSWISARGLAFLFGSLTLLAVGLSWFAPHFHPSPKLLGPAGVLSGVMSITTSMGGPPVALSLQHLPGPKLRGVLSVVFSFGSAISVLTLWRIGRMGAAEFQLGLMFMPAIGLGFLLSYPIKNRLNHAAVRRAVLLVAACSGMAVILRELL</sequence>
<protein>
    <recommendedName>
        <fullName evidence="8">Probable membrane transporter protein</fullName>
    </recommendedName>
</protein>
<gene>
    <name evidence="9" type="ORF">MAIT1_01322</name>
</gene>
<dbReference type="STRING" id="1434232.MAIT1_01322"/>
<feature type="transmembrane region" description="Helical" evidence="8">
    <location>
        <begin position="130"/>
        <end position="150"/>
    </location>
</feature>
<evidence type="ECO:0000256" key="4">
    <source>
        <dbReference type="ARBA" id="ARBA00022475"/>
    </source>
</evidence>
<evidence type="ECO:0000256" key="3">
    <source>
        <dbReference type="ARBA" id="ARBA00022448"/>
    </source>
</evidence>
<reference evidence="9 10" key="1">
    <citation type="journal article" date="2016" name="BMC Genomics">
        <title>Combined genomic and structural analyses of a cultured magnetotactic bacterium reveals its niche adaptation to a dynamic environment.</title>
        <authorList>
            <person name="Araujo A.C."/>
            <person name="Morillo V."/>
            <person name="Cypriano J."/>
            <person name="Teixeira L.C."/>
            <person name="Leao P."/>
            <person name="Lyra S."/>
            <person name="Almeida L.G."/>
            <person name="Bazylinski D.A."/>
            <person name="Vasconcellos A.T."/>
            <person name="Abreu F."/>
            <person name="Lins U."/>
        </authorList>
    </citation>
    <scope>NUCLEOTIDE SEQUENCE [LARGE SCALE GENOMIC DNA]</scope>
    <source>
        <strain evidence="9 10">IT-1</strain>
    </source>
</reference>
<dbReference type="Pfam" id="PF01925">
    <property type="entry name" value="TauE"/>
    <property type="match status" value="1"/>
</dbReference>
<keyword evidence="10" id="KW-1185">Reference proteome</keyword>
<dbReference type="AlphaFoldDB" id="A0A1Y2K020"/>
<keyword evidence="6 8" id="KW-1133">Transmembrane helix</keyword>
<feature type="transmembrane region" description="Helical" evidence="8">
    <location>
        <begin position="222"/>
        <end position="239"/>
    </location>
</feature>
<dbReference type="InterPro" id="IPR002781">
    <property type="entry name" value="TM_pro_TauE-like"/>
</dbReference>
<evidence type="ECO:0000256" key="1">
    <source>
        <dbReference type="ARBA" id="ARBA00004651"/>
    </source>
</evidence>
<evidence type="ECO:0000256" key="5">
    <source>
        <dbReference type="ARBA" id="ARBA00022692"/>
    </source>
</evidence>
<feature type="transmembrane region" description="Helical" evidence="8">
    <location>
        <begin position="39"/>
        <end position="60"/>
    </location>
</feature>
<feature type="transmembrane region" description="Helical" evidence="8">
    <location>
        <begin position="100"/>
        <end position="118"/>
    </location>
</feature>
<dbReference type="InterPro" id="IPR052017">
    <property type="entry name" value="TSUP"/>
</dbReference>